<reference evidence="5 6" key="1">
    <citation type="submission" date="2022-02" db="EMBL/GenBank/DDBJ databases">
        <title>Paenibacillus sp. MBLB1776 Whole Genome Shotgun Sequencing.</title>
        <authorList>
            <person name="Hwang C.Y."/>
            <person name="Cho E.-S."/>
            <person name="Seo M.-J."/>
        </authorList>
    </citation>
    <scope>NUCLEOTIDE SEQUENCE [LARGE SCALE GENOMIC DNA]</scope>
    <source>
        <strain evidence="5 6">MBLB1776</strain>
    </source>
</reference>
<dbReference type="EMBL" id="CP130318">
    <property type="protein sequence ID" value="WNQ11209.1"/>
    <property type="molecule type" value="Genomic_DNA"/>
</dbReference>
<dbReference type="RefSeq" id="WP_315604985.1">
    <property type="nucleotide sequence ID" value="NZ_CP130318.1"/>
</dbReference>
<dbReference type="GO" id="GO:0000160">
    <property type="term" value="P:phosphorelay signal transduction system"/>
    <property type="evidence" value="ECO:0007669"/>
    <property type="project" value="UniProtKB-KW"/>
</dbReference>
<dbReference type="InterPro" id="IPR011006">
    <property type="entry name" value="CheY-like_superfamily"/>
</dbReference>
<accession>A0AA96LDJ7</accession>
<protein>
    <submittedName>
        <fullName evidence="5">Response regulator</fullName>
    </submittedName>
</protein>
<evidence type="ECO:0000259" key="4">
    <source>
        <dbReference type="PROSITE" id="PS50110"/>
    </source>
</evidence>
<feature type="modified residue" description="4-aspartylphosphate" evidence="3">
    <location>
        <position position="70"/>
    </location>
</feature>
<dbReference type="PANTHER" id="PTHR45339:SF1">
    <property type="entry name" value="HYBRID SIGNAL TRANSDUCTION HISTIDINE KINASE J"/>
    <property type="match status" value="1"/>
</dbReference>
<evidence type="ECO:0000256" key="3">
    <source>
        <dbReference type="PROSITE-ProRule" id="PRU00169"/>
    </source>
</evidence>
<proteinExistence type="predicted"/>
<dbReference type="Pfam" id="PF00072">
    <property type="entry name" value="Response_reg"/>
    <property type="match status" value="1"/>
</dbReference>
<dbReference type="CDD" id="cd17546">
    <property type="entry name" value="REC_hyHK_CKI1_RcsC-like"/>
    <property type="match status" value="1"/>
</dbReference>
<dbReference type="PANTHER" id="PTHR45339">
    <property type="entry name" value="HYBRID SIGNAL TRANSDUCTION HISTIDINE KINASE J"/>
    <property type="match status" value="1"/>
</dbReference>
<evidence type="ECO:0000256" key="2">
    <source>
        <dbReference type="ARBA" id="ARBA00023012"/>
    </source>
</evidence>
<gene>
    <name evidence="5" type="ORF">MJA45_27015</name>
</gene>
<dbReference type="SUPFAM" id="SSF52172">
    <property type="entry name" value="CheY-like"/>
    <property type="match status" value="1"/>
</dbReference>
<sequence>MIHGTPDGKTANRSHTHTFPRILVAEDHDINRRVIELVLTRLGHEAQYVQDGEQARLALENDAYDLVFLDLNMPVMSGLEVARGVAPGENGERPVLVAISASVMPEDKEACQAAGMDEFIGKPFRVDSVREVIGKYFPAVEA</sequence>
<feature type="domain" description="Response regulatory" evidence="4">
    <location>
        <begin position="21"/>
        <end position="137"/>
    </location>
</feature>
<dbReference type="Gene3D" id="3.40.50.2300">
    <property type="match status" value="1"/>
</dbReference>
<evidence type="ECO:0000313" key="5">
    <source>
        <dbReference type="EMBL" id="WNQ11209.1"/>
    </source>
</evidence>
<organism evidence="5 6">
    <name type="scientific">Paenibacillus aurantius</name>
    <dbReference type="NCBI Taxonomy" id="2918900"/>
    <lineage>
        <taxon>Bacteria</taxon>
        <taxon>Bacillati</taxon>
        <taxon>Bacillota</taxon>
        <taxon>Bacilli</taxon>
        <taxon>Bacillales</taxon>
        <taxon>Paenibacillaceae</taxon>
        <taxon>Paenibacillus</taxon>
    </lineage>
</organism>
<keyword evidence="2" id="KW-0902">Two-component regulatory system</keyword>
<keyword evidence="6" id="KW-1185">Reference proteome</keyword>
<dbReference type="PROSITE" id="PS50110">
    <property type="entry name" value="RESPONSE_REGULATORY"/>
    <property type="match status" value="1"/>
</dbReference>
<dbReference type="KEGG" id="paun:MJA45_27015"/>
<dbReference type="Proteomes" id="UP001305702">
    <property type="component" value="Chromosome"/>
</dbReference>
<keyword evidence="1 3" id="KW-0597">Phosphoprotein</keyword>
<name>A0AA96LDJ7_9BACL</name>
<evidence type="ECO:0000256" key="1">
    <source>
        <dbReference type="ARBA" id="ARBA00022553"/>
    </source>
</evidence>
<dbReference type="SMART" id="SM00448">
    <property type="entry name" value="REC"/>
    <property type="match status" value="1"/>
</dbReference>
<evidence type="ECO:0000313" key="6">
    <source>
        <dbReference type="Proteomes" id="UP001305702"/>
    </source>
</evidence>
<dbReference type="AlphaFoldDB" id="A0AA96LDJ7"/>
<dbReference type="InterPro" id="IPR001789">
    <property type="entry name" value="Sig_transdc_resp-reg_receiver"/>
</dbReference>